<protein>
    <submittedName>
        <fullName evidence="1">Uncharacterized protein</fullName>
    </submittedName>
</protein>
<name>A0A0A9B4V2_ARUDO</name>
<sequence length="35" mass="3878">MNNNPENDTNSCSLHNYAPLLLKNCCSASKQVKIL</sequence>
<reference evidence="1" key="2">
    <citation type="journal article" date="2015" name="Data Brief">
        <title>Shoot transcriptome of the giant reed, Arundo donax.</title>
        <authorList>
            <person name="Barrero R.A."/>
            <person name="Guerrero F.D."/>
            <person name="Moolhuijzen P."/>
            <person name="Goolsby J.A."/>
            <person name="Tidwell J."/>
            <person name="Bellgard S.E."/>
            <person name="Bellgard M.I."/>
        </authorList>
    </citation>
    <scope>NUCLEOTIDE SEQUENCE</scope>
    <source>
        <tissue evidence="1">Shoot tissue taken approximately 20 cm above the soil surface</tissue>
    </source>
</reference>
<dbReference type="EMBL" id="GBRH01243533">
    <property type="protein sequence ID" value="JAD54362.1"/>
    <property type="molecule type" value="Transcribed_RNA"/>
</dbReference>
<reference evidence="1" key="1">
    <citation type="submission" date="2014-09" db="EMBL/GenBank/DDBJ databases">
        <authorList>
            <person name="Magalhaes I.L.F."/>
            <person name="Oliveira U."/>
            <person name="Santos F.R."/>
            <person name="Vidigal T.H.D.A."/>
            <person name="Brescovit A.D."/>
            <person name="Santos A.J."/>
        </authorList>
    </citation>
    <scope>NUCLEOTIDE SEQUENCE</scope>
    <source>
        <tissue evidence="1">Shoot tissue taken approximately 20 cm above the soil surface</tissue>
    </source>
</reference>
<evidence type="ECO:0000313" key="1">
    <source>
        <dbReference type="EMBL" id="JAD54362.1"/>
    </source>
</evidence>
<dbReference type="AlphaFoldDB" id="A0A0A9B4V2"/>
<accession>A0A0A9B4V2</accession>
<proteinExistence type="predicted"/>
<organism evidence="1">
    <name type="scientific">Arundo donax</name>
    <name type="common">Giant reed</name>
    <name type="synonym">Donax arundinaceus</name>
    <dbReference type="NCBI Taxonomy" id="35708"/>
    <lineage>
        <taxon>Eukaryota</taxon>
        <taxon>Viridiplantae</taxon>
        <taxon>Streptophyta</taxon>
        <taxon>Embryophyta</taxon>
        <taxon>Tracheophyta</taxon>
        <taxon>Spermatophyta</taxon>
        <taxon>Magnoliopsida</taxon>
        <taxon>Liliopsida</taxon>
        <taxon>Poales</taxon>
        <taxon>Poaceae</taxon>
        <taxon>PACMAD clade</taxon>
        <taxon>Arundinoideae</taxon>
        <taxon>Arundineae</taxon>
        <taxon>Arundo</taxon>
    </lineage>
</organism>